<keyword evidence="3" id="KW-1185">Reference proteome</keyword>
<dbReference type="GO" id="GO:0051213">
    <property type="term" value="F:dioxygenase activity"/>
    <property type="evidence" value="ECO:0007669"/>
    <property type="project" value="UniProtKB-KW"/>
</dbReference>
<dbReference type="Pfam" id="PF05721">
    <property type="entry name" value="PhyH"/>
    <property type="match status" value="1"/>
</dbReference>
<dbReference type="EMBL" id="CP109965">
    <property type="protein sequence ID" value="WAJ71054.1"/>
    <property type="molecule type" value="Genomic_DNA"/>
</dbReference>
<name>A0ABY7ANC5_9ALTE</name>
<dbReference type="PANTHER" id="PTHR20883">
    <property type="entry name" value="PHYTANOYL-COA DIOXYGENASE DOMAIN CONTAINING 1"/>
    <property type="match status" value="1"/>
</dbReference>
<comment type="cofactor">
    <cofactor evidence="1">
        <name>Fe(2+)</name>
        <dbReference type="ChEBI" id="CHEBI:29033"/>
    </cofactor>
</comment>
<reference evidence="2" key="1">
    <citation type="submission" date="2022-10" db="EMBL/GenBank/DDBJ databases">
        <title>Catenovulum adriacola sp. nov. isolated in the Harbour of Susak.</title>
        <authorList>
            <person name="Schoch T."/>
            <person name="Reich S.J."/>
            <person name="Stoeferle S."/>
            <person name="Flaiz M."/>
            <person name="Kazda M."/>
            <person name="Riedel C.U."/>
            <person name="Duerre P."/>
        </authorList>
    </citation>
    <scope>NUCLEOTIDE SEQUENCE</scope>
    <source>
        <strain evidence="2">TS8</strain>
    </source>
</reference>
<dbReference type="Proteomes" id="UP001163726">
    <property type="component" value="Chromosome"/>
</dbReference>
<dbReference type="SUPFAM" id="SSF51197">
    <property type="entry name" value="Clavaminate synthase-like"/>
    <property type="match status" value="1"/>
</dbReference>
<sequence length="264" mass="30387">MMDSRFEEDGYVRYPSAINAELMDDYKLAIKNLILTAYERLDFDQQKKFEQKCHDESQLFDQGMLALYELNSKLFQMVVDASSNNVCMHRLINSESVLTHAANLIGTKQLGDLILTQPRLRVDLPDEYASNKKKIHLGFHQESGYFKMNVSHSTGIVLWIPIFDCSQAEGALKVLQSSHKNGQVEHQTWYEDPVNFKHKRASVPTDITEQYTEETLEAQSGDIAFQKFHLIHRSGDNISNKVRYTIVARYSDGRAEDFKPVSWT</sequence>
<dbReference type="Gene3D" id="2.60.120.620">
    <property type="entry name" value="q2cbj1_9rhob like domain"/>
    <property type="match status" value="1"/>
</dbReference>
<dbReference type="RefSeq" id="WP_268075518.1">
    <property type="nucleotide sequence ID" value="NZ_CP109965.1"/>
</dbReference>
<evidence type="ECO:0000313" key="3">
    <source>
        <dbReference type="Proteomes" id="UP001163726"/>
    </source>
</evidence>
<organism evidence="2 3">
    <name type="scientific">Catenovulum adriaticum</name>
    <dbReference type="NCBI Taxonomy" id="2984846"/>
    <lineage>
        <taxon>Bacteria</taxon>
        <taxon>Pseudomonadati</taxon>
        <taxon>Pseudomonadota</taxon>
        <taxon>Gammaproteobacteria</taxon>
        <taxon>Alteromonadales</taxon>
        <taxon>Alteromonadaceae</taxon>
        <taxon>Catenovulum</taxon>
    </lineage>
</organism>
<dbReference type="PANTHER" id="PTHR20883:SF48">
    <property type="entry name" value="ECTOINE DIOXYGENASE"/>
    <property type="match status" value="1"/>
</dbReference>
<accession>A0ABY7ANC5</accession>
<keyword evidence="2" id="KW-0560">Oxidoreductase</keyword>
<evidence type="ECO:0000313" key="2">
    <source>
        <dbReference type="EMBL" id="WAJ71054.1"/>
    </source>
</evidence>
<keyword evidence="2" id="KW-0223">Dioxygenase</keyword>
<protein>
    <submittedName>
        <fullName evidence="2">Phytanoyl-CoA dioxygenase family protein</fullName>
    </submittedName>
</protein>
<proteinExistence type="predicted"/>
<gene>
    <name evidence="2" type="ORF">OLW01_04415</name>
</gene>
<dbReference type="InterPro" id="IPR008775">
    <property type="entry name" value="Phytyl_CoA_dOase-like"/>
</dbReference>
<evidence type="ECO:0000256" key="1">
    <source>
        <dbReference type="ARBA" id="ARBA00001954"/>
    </source>
</evidence>